<dbReference type="GO" id="GO:0005524">
    <property type="term" value="F:ATP binding"/>
    <property type="evidence" value="ECO:0007669"/>
    <property type="project" value="UniProtKB-UniRule"/>
</dbReference>
<dbReference type="HAMAP" id="MF_00636">
    <property type="entry name" value="RapZ_like"/>
    <property type="match status" value="1"/>
</dbReference>
<evidence type="ECO:0000313" key="7">
    <source>
        <dbReference type="EMBL" id="RZS85777.1"/>
    </source>
</evidence>
<feature type="domain" description="RapZ-like N-terminal" evidence="5">
    <location>
        <begin position="18"/>
        <end position="176"/>
    </location>
</feature>
<evidence type="ECO:0000259" key="5">
    <source>
        <dbReference type="Pfam" id="PF03668"/>
    </source>
</evidence>
<dbReference type="InterPro" id="IPR053930">
    <property type="entry name" value="RapZ-like_N"/>
</dbReference>
<evidence type="ECO:0000256" key="3">
    <source>
        <dbReference type="ARBA" id="ARBA00023134"/>
    </source>
</evidence>
<evidence type="ECO:0000256" key="1">
    <source>
        <dbReference type="ARBA" id="ARBA00022741"/>
    </source>
</evidence>
<reference evidence="7 8" key="1">
    <citation type="submission" date="2019-02" db="EMBL/GenBank/DDBJ databases">
        <title>Genomic Encyclopedia of Type Strains, Phase IV (KMG-IV): sequencing the most valuable type-strain genomes for metagenomic binning, comparative biology and taxonomic classification.</title>
        <authorList>
            <person name="Goeker M."/>
        </authorList>
    </citation>
    <scope>NUCLEOTIDE SEQUENCE [LARGE SCALE GENOMIC DNA]</scope>
    <source>
        <strain evidence="7 8">K24</strain>
    </source>
</reference>
<dbReference type="Gene3D" id="3.40.50.300">
    <property type="entry name" value="P-loop containing nucleotide triphosphate hydrolases"/>
    <property type="match status" value="1"/>
</dbReference>
<gene>
    <name evidence="7" type="ORF">EV675_1807</name>
</gene>
<dbReference type="EMBL" id="SGXC01000001">
    <property type="protein sequence ID" value="RZS85777.1"/>
    <property type="molecule type" value="Genomic_DNA"/>
</dbReference>
<dbReference type="PIRSF" id="PIRSF005052">
    <property type="entry name" value="P-loopkin"/>
    <property type="match status" value="1"/>
</dbReference>
<evidence type="ECO:0000259" key="6">
    <source>
        <dbReference type="Pfam" id="PF22740"/>
    </source>
</evidence>
<dbReference type="Proteomes" id="UP000292445">
    <property type="component" value="Unassembled WGS sequence"/>
</dbReference>
<dbReference type="NCBIfam" id="NF003828">
    <property type="entry name" value="PRK05416.1"/>
    <property type="match status" value="1"/>
</dbReference>
<keyword evidence="2 4" id="KW-0067">ATP-binding</keyword>
<proteinExistence type="inferred from homology"/>
<dbReference type="InterPro" id="IPR027417">
    <property type="entry name" value="P-loop_NTPase"/>
</dbReference>
<evidence type="ECO:0000256" key="4">
    <source>
        <dbReference type="HAMAP-Rule" id="MF_00636"/>
    </source>
</evidence>
<protein>
    <submittedName>
        <fullName evidence="7">UPF0042 nucleotide-binding protein</fullName>
    </submittedName>
</protein>
<feature type="binding site" evidence="4">
    <location>
        <begin position="24"/>
        <end position="31"/>
    </location>
    <ligand>
        <name>ATP</name>
        <dbReference type="ChEBI" id="CHEBI:30616"/>
    </ligand>
</feature>
<comment type="caution">
    <text evidence="7">The sequence shown here is derived from an EMBL/GenBank/DDBJ whole genome shotgun (WGS) entry which is preliminary data.</text>
</comment>
<dbReference type="AlphaFoldDB" id="A0A4V2F3Z0"/>
<keyword evidence="1 4" id="KW-0547">Nucleotide-binding</keyword>
<feature type="domain" description="RapZ C-terminal" evidence="6">
    <location>
        <begin position="182"/>
        <end position="298"/>
    </location>
</feature>
<organism evidence="7 8">
    <name type="scientific">Pigmentiphaga kullae</name>
    <dbReference type="NCBI Taxonomy" id="151784"/>
    <lineage>
        <taxon>Bacteria</taxon>
        <taxon>Pseudomonadati</taxon>
        <taxon>Pseudomonadota</taxon>
        <taxon>Betaproteobacteria</taxon>
        <taxon>Burkholderiales</taxon>
        <taxon>Alcaligenaceae</taxon>
        <taxon>Pigmentiphaga</taxon>
    </lineage>
</organism>
<dbReference type="PANTHER" id="PTHR30448:SF0">
    <property type="entry name" value="RNASE ADAPTER PROTEIN RAPZ"/>
    <property type="match status" value="1"/>
</dbReference>
<sequence>MFRLRTNLFYEAKPAVLRVVFITGISGSGKSVALRTLEDAGYNCVDNLPVRFLHDFIAAAHDEGLQRVGVSIDARSSGAIASLPGTINALRALGTEIRVVFLDADTGTLVQRYSESRRRHPLTDKLFHEGVAPSVEACIAHERELLGPLRELGHVIDTTGLTPSQLRSWVRNVVQADTVPLVLTFESFAFKESVPLDADLMFDVRCLPNPHYDPVLRPLTGRDAPVANFLAAIPSVGRMIDDIAAFIRTWLPEYMQDTRSYLTVAIGCTGGTHRSVYVVEQLAAMFAGQGQVLVRHRAQKQFDLYDPGGGPAEAPPPARP</sequence>
<dbReference type="PANTHER" id="PTHR30448">
    <property type="entry name" value="RNASE ADAPTER PROTEIN RAPZ"/>
    <property type="match status" value="1"/>
</dbReference>
<dbReference type="SUPFAM" id="SSF52540">
    <property type="entry name" value="P-loop containing nucleoside triphosphate hydrolases"/>
    <property type="match status" value="1"/>
</dbReference>
<evidence type="ECO:0000313" key="8">
    <source>
        <dbReference type="Proteomes" id="UP000292445"/>
    </source>
</evidence>
<dbReference type="InterPro" id="IPR053931">
    <property type="entry name" value="RapZ_C"/>
</dbReference>
<feature type="binding site" evidence="4">
    <location>
        <begin position="73"/>
        <end position="76"/>
    </location>
    <ligand>
        <name>GTP</name>
        <dbReference type="ChEBI" id="CHEBI:37565"/>
    </ligand>
</feature>
<dbReference type="Pfam" id="PF22740">
    <property type="entry name" value="PapZ_C"/>
    <property type="match status" value="1"/>
</dbReference>
<accession>A0A4V2F3Z0</accession>
<name>A0A4V2F3Z0_9BURK</name>
<dbReference type="Pfam" id="PF03668">
    <property type="entry name" value="RapZ-like_N"/>
    <property type="match status" value="1"/>
</dbReference>
<dbReference type="GO" id="GO:0005525">
    <property type="term" value="F:GTP binding"/>
    <property type="evidence" value="ECO:0007669"/>
    <property type="project" value="UniProtKB-UniRule"/>
</dbReference>
<keyword evidence="8" id="KW-1185">Reference proteome</keyword>
<keyword evidence="3 4" id="KW-0342">GTP-binding</keyword>
<dbReference type="InterPro" id="IPR005337">
    <property type="entry name" value="RapZ-like"/>
</dbReference>
<evidence type="ECO:0000256" key="2">
    <source>
        <dbReference type="ARBA" id="ARBA00022840"/>
    </source>
</evidence>